<dbReference type="NCBIfam" id="TIGR00689">
    <property type="entry name" value="rpiB_lacA_lacB"/>
    <property type="match status" value="1"/>
</dbReference>
<keyword evidence="4" id="KW-1185">Reference proteome</keyword>
<evidence type="ECO:0000313" key="3">
    <source>
        <dbReference type="EMBL" id="MBP1917607.1"/>
    </source>
</evidence>
<gene>
    <name evidence="3" type="ORF">J2Z34_000070</name>
</gene>
<dbReference type="Pfam" id="PF02502">
    <property type="entry name" value="LacAB_rpiB"/>
    <property type="match status" value="1"/>
</dbReference>
<dbReference type="NCBIfam" id="TIGR01120">
    <property type="entry name" value="rpiB"/>
    <property type="match status" value="1"/>
</dbReference>
<dbReference type="InterPro" id="IPR036569">
    <property type="entry name" value="RpiB_LacA_LacB_sf"/>
</dbReference>
<comment type="caution">
    <text evidence="3">The sequence shown here is derived from an EMBL/GenBank/DDBJ whole genome shotgun (WGS) entry which is preliminary data.</text>
</comment>
<comment type="similarity">
    <text evidence="1">Belongs to the LacAB/RpiB family.</text>
</comment>
<sequence length="149" mass="16019">MKIALGNDHAGLSLKETILKLLSRLGIEVIDYGTNGPAHCYSAPIAEKVANSVTKGETDRGILICGTGVGMSIAANKFKGIRCVVCSDPYTAKMSRSHNNTNVLALGGRVLGTELAALIAETWLTAEFEGGKRQYTYDLVTEIENRNFK</sequence>
<dbReference type="NCBIfam" id="NF004051">
    <property type="entry name" value="PRK05571.1"/>
    <property type="match status" value="1"/>
</dbReference>
<dbReference type="InterPro" id="IPR004785">
    <property type="entry name" value="RpiB"/>
</dbReference>
<dbReference type="PANTHER" id="PTHR30345:SF0">
    <property type="entry name" value="DNA DAMAGE-REPAIR_TOLERATION PROTEIN DRT102"/>
    <property type="match status" value="1"/>
</dbReference>
<proteinExistence type="inferred from homology"/>
<dbReference type="RefSeq" id="WP_209457855.1">
    <property type="nucleotide sequence ID" value="NZ_JAGGKC010000001.1"/>
</dbReference>
<evidence type="ECO:0000256" key="1">
    <source>
        <dbReference type="ARBA" id="ARBA00008754"/>
    </source>
</evidence>
<dbReference type="Gene3D" id="3.40.1400.10">
    <property type="entry name" value="Sugar-phosphate isomerase, RpiB/LacA/LacB"/>
    <property type="match status" value="1"/>
</dbReference>
<keyword evidence="2 3" id="KW-0413">Isomerase</keyword>
<accession>A0ABS4FZ76</accession>
<name>A0ABS4FZ76_9CLOT</name>
<dbReference type="SUPFAM" id="SSF89623">
    <property type="entry name" value="Ribose/Galactose isomerase RpiB/AlsB"/>
    <property type="match status" value="1"/>
</dbReference>
<dbReference type="PIRSF" id="PIRSF005384">
    <property type="entry name" value="RpiB_LacA_B"/>
    <property type="match status" value="1"/>
</dbReference>
<organism evidence="3 4">
    <name type="scientific">Youngiibacter multivorans</name>
    <dbReference type="NCBI Taxonomy" id="937251"/>
    <lineage>
        <taxon>Bacteria</taxon>
        <taxon>Bacillati</taxon>
        <taxon>Bacillota</taxon>
        <taxon>Clostridia</taxon>
        <taxon>Eubacteriales</taxon>
        <taxon>Clostridiaceae</taxon>
        <taxon>Youngiibacter</taxon>
    </lineage>
</organism>
<dbReference type="InterPro" id="IPR003500">
    <property type="entry name" value="RpiB_LacA_LacB"/>
</dbReference>
<reference evidence="3 4" key="1">
    <citation type="submission" date="2021-03" db="EMBL/GenBank/DDBJ databases">
        <title>Genomic Encyclopedia of Type Strains, Phase IV (KMG-IV): sequencing the most valuable type-strain genomes for metagenomic binning, comparative biology and taxonomic classification.</title>
        <authorList>
            <person name="Goeker M."/>
        </authorList>
    </citation>
    <scope>NUCLEOTIDE SEQUENCE [LARGE SCALE GENOMIC DNA]</scope>
    <source>
        <strain evidence="3 4">DSM 6139</strain>
    </source>
</reference>
<dbReference type="EMBL" id="JAGGKC010000001">
    <property type="protein sequence ID" value="MBP1917607.1"/>
    <property type="molecule type" value="Genomic_DNA"/>
</dbReference>
<evidence type="ECO:0000256" key="2">
    <source>
        <dbReference type="ARBA" id="ARBA00023235"/>
    </source>
</evidence>
<dbReference type="GO" id="GO:0004751">
    <property type="term" value="F:ribose-5-phosphate isomerase activity"/>
    <property type="evidence" value="ECO:0007669"/>
    <property type="project" value="UniProtKB-EC"/>
</dbReference>
<dbReference type="EC" id="5.3.1.6" evidence="3"/>
<dbReference type="Proteomes" id="UP001519271">
    <property type="component" value="Unassembled WGS sequence"/>
</dbReference>
<dbReference type="PANTHER" id="PTHR30345">
    <property type="entry name" value="RIBOSE-5-PHOSPHATE ISOMERASE B"/>
    <property type="match status" value="1"/>
</dbReference>
<evidence type="ECO:0000313" key="4">
    <source>
        <dbReference type="Proteomes" id="UP001519271"/>
    </source>
</evidence>
<protein>
    <submittedName>
        <fullName evidence="3">Ribose 5-phosphate isomerase B</fullName>
        <ecNumber evidence="3">5.3.1.6</ecNumber>
    </submittedName>
</protein>